<dbReference type="PANTHER" id="PTHR38115:SF1">
    <property type="entry name" value="LIPOCALIN-LIKE DOMAIN-CONTAINING PROTEIN"/>
    <property type="match status" value="1"/>
</dbReference>
<accession>A0A093UUU3</accession>
<protein>
    <submittedName>
        <fullName evidence="1">Uncharacterized protein</fullName>
    </submittedName>
</protein>
<dbReference type="eggNOG" id="ENOG502S22D">
    <property type="taxonomic scope" value="Eukaryota"/>
</dbReference>
<comment type="caution">
    <text evidence="1">The sequence shown here is derived from an EMBL/GenBank/DDBJ whole genome shotgun (WGS) entry which is preliminary data.</text>
</comment>
<sequence length="195" mass="21374">MAVPEGMTLKTLAGQFVPNKALSDDADGSLALQGVPWLMRKGISLASPKFTISHSAEDDGTPVVNIQVNGVGGSGVTEKRYLNWEPVSGKNPLYGKTETRSRLYTSSLERSDSHTDEDYAFLNGEASKDGSASCWAEDADGHHLQCVIANAEAGWTMEQTWGFENIDGKRYHTRRSVVRKGEQVERGRLVYNYSS</sequence>
<reference evidence="1" key="2">
    <citation type="journal article" date="2014" name="PLoS Genet.">
        <title>Signature gene expression reveals novel clues to the molecular mechanisms of dimorphic transition in Penicillium marneffei.</title>
        <authorList>
            <person name="Yang E."/>
            <person name="Wang G."/>
            <person name="Cai J."/>
            <person name="Woo P.C."/>
            <person name="Lau S.K."/>
            <person name="Yuen K.-Y."/>
            <person name="Chow W.-N."/>
            <person name="Lin X."/>
        </authorList>
    </citation>
    <scope>NUCLEOTIDE SEQUENCE</scope>
    <source>
        <strain evidence="1">PM1</strain>
    </source>
</reference>
<dbReference type="InterPro" id="IPR053037">
    <property type="entry name" value="Pericyclase_pydY-like"/>
</dbReference>
<evidence type="ECO:0000313" key="1">
    <source>
        <dbReference type="EMBL" id="KFX44027.1"/>
    </source>
</evidence>
<reference key="1">
    <citation type="journal article" date="2014" name="PLoS Genet.">
        <title>Signature Gene Expression Reveals Novel Clues to the Molecular Mechanisms of Dimorphic Transition in Penicillium marneffei.</title>
        <authorList>
            <person name="Yang E."/>
            <person name="Wang G."/>
            <person name="Cai J."/>
            <person name="Woo P.C."/>
            <person name="Lau S.K."/>
            <person name="Yuen K.-Y."/>
            <person name="Chow W.-N."/>
            <person name="Lin X."/>
        </authorList>
    </citation>
    <scope>NUCLEOTIDE SEQUENCE [LARGE SCALE GENOMIC DNA]</scope>
    <source>
        <strain>PM1</strain>
    </source>
</reference>
<proteinExistence type="predicted"/>
<gene>
    <name evidence="1" type="ORF">GQ26_0310870</name>
</gene>
<dbReference type="HOGENOM" id="CLU_088979_2_0_1"/>
<organism evidence="1">
    <name type="scientific">Talaromyces marneffei PM1</name>
    <dbReference type="NCBI Taxonomy" id="1077442"/>
    <lineage>
        <taxon>Eukaryota</taxon>
        <taxon>Fungi</taxon>
        <taxon>Dikarya</taxon>
        <taxon>Ascomycota</taxon>
        <taxon>Pezizomycotina</taxon>
        <taxon>Eurotiomycetes</taxon>
        <taxon>Eurotiomycetidae</taxon>
        <taxon>Eurotiales</taxon>
        <taxon>Trichocomaceae</taxon>
        <taxon>Talaromyces</taxon>
        <taxon>Talaromyces sect. Talaromyces</taxon>
    </lineage>
</organism>
<dbReference type="AlphaFoldDB" id="A0A093UUU3"/>
<dbReference type="EMBL" id="JPOX01000031">
    <property type="protein sequence ID" value="KFX44027.1"/>
    <property type="molecule type" value="Genomic_DNA"/>
</dbReference>
<dbReference type="PANTHER" id="PTHR38115">
    <property type="entry name" value="LIPOCALIN-LIKE DOMAIN-CONTAINING PROTEIN"/>
    <property type="match status" value="1"/>
</dbReference>
<name>A0A093UUU3_TALMA</name>